<dbReference type="InterPro" id="IPR001841">
    <property type="entry name" value="Znf_RING"/>
</dbReference>
<dbReference type="RefSeq" id="WP_312896430.1">
    <property type="nucleotide sequence ID" value="NZ_JACHIN010000005.1"/>
</dbReference>
<dbReference type="EMBL" id="JACHIN010000005">
    <property type="protein sequence ID" value="MBB5078503.1"/>
    <property type="molecule type" value="Genomic_DNA"/>
</dbReference>
<evidence type="ECO:0000313" key="3">
    <source>
        <dbReference type="Proteomes" id="UP000568380"/>
    </source>
</evidence>
<dbReference type="SUPFAM" id="SSF57850">
    <property type="entry name" value="RING/U-box"/>
    <property type="match status" value="1"/>
</dbReference>
<dbReference type="InterPro" id="IPR013083">
    <property type="entry name" value="Znf_RING/FYVE/PHD"/>
</dbReference>
<evidence type="ECO:0000259" key="1">
    <source>
        <dbReference type="PROSITE" id="PS50089"/>
    </source>
</evidence>
<comment type="caution">
    <text evidence="2">The sequence shown here is derived from an EMBL/GenBank/DDBJ whole genome shotgun (WGS) entry which is preliminary data.</text>
</comment>
<sequence length="842" mass="91317">MIAEVLLRARRLVALAPMLADPRAVPPVGKLRKGMRLVAADVPRGVAALEAELVQLGFLLSGPLRDALSGLEADGLAKVGRRVLHWARNEVGAGAEHIPLFRKFPDSVPQDTQDFYVRRVFSLLTQAAEQPCVLCGERRTVHPVSPCAHLVCRLCWDGADFSACPICHRRIAAGDPFLRPTGPPGSAGTAPRGVLARPVAVLGLCDDPAEAVRELTGSLLERRTPMPPHERAELRTLLESCWPESAAWLPEAIPVKETRAVAMAVAARHGATALLEAHLETATDVLRLLFELMGGDPGLRVAPERLALGRGMRRVVLGCLDRMAVPYLLEDLRRHARLWVRMGEVLHPHEHARRFPVAAMAFAALRGTALDGGTAFGRALLARAARHPEAVRVRDGRLRATTFNGLVEPALAAKRYEEAAGLLAARPGELVRRLSQMLRLSPETLLGPGAVLEDAVQRVAPGVLVSALGLLRAAPGSRRLFLPRGGTARFWTLPDERSPLADEVVLGAEDVLTAELLRRASALPGVRRALLDEALADLVAPTSERAASKALVRLTRGSRQPIPDDARLRFFLHWAEPPGTRVDLDLSVAVFDESWRFAGLCDYTRLRLGSALTHSGDLTSAPMPLGASEFIDVDVRTLRGRYLVPVVFSYNDVPFDELVRGFAGFMRRPEGTLFDPLAVRQRFDLSGPAKILVPLVADLWSRTSVWADLNLSAAGYGHQVARSGHELAALGRALGEAFEERVTMWELACWHAAGRAREVLVRRRDGAVVRYERRPGEPVAGFAARLSARADAPEGRPDGVELAILVRGDVDLPGDAGVYALYPDRSGGRRLEAADLLSGLAP</sequence>
<feature type="domain" description="RING-type" evidence="1">
    <location>
        <begin position="132"/>
        <end position="168"/>
    </location>
</feature>
<reference evidence="2 3" key="1">
    <citation type="submission" date="2020-08" db="EMBL/GenBank/DDBJ databases">
        <title>Genomic Encyclopedia of Type Strains, Phase IV (KMG-IV): sequencing the most valuable type-strain genomes for metagenomic binning, comparative biology and taxonomic classification.</title>
        <authorList>
            <person name="Goeker M."/>
        </authorList>
    </citation>
    <scope>NUCLEOTIDE SEQUENCE [LARGE SCALE GENOMIC DNA]</scope>
    <source>
        <strain evidence="2 3">DSM 45385</strain>
    </source>
</reference>
<dbReference type="PANTHER" id="PTHR32097:SF18">
    <property type="entry name" value="RING-TYPE DOMAIN-CONTAINING PROTEIN"/>
    <property type="match status" value="1"/>
</dbReference>
<dbReference type="NCBIfam" id="NF041916">
    <property type="entry name" value="RING_SCO0854"/>
    <property type="match status" value="1"/>
</dbReference>
<protein>
    <recommendedName>
        <fullName evidence="1">RING-type domain-containing protein</fullName>
    </recommendedName>
</protein>
<dbReference type="PROSITE" id="PS50089">
    <property type="entry name" value="ZF_RING_2"/>
    <property type="match status" value="1"/>
</dbReference>
<dbReference type="Gene3D" id="3.30.40.10">
    <property type="entry name" value="Zinc/RING finger domain, C3HC4 (zinc finger)"/>
    <property type="match status" value="1"/>
</dbReference>
<dbReference type="PANTHER" id="PTHR32097">
    <property type="entry name" value="CAMP-BINDING PROTEIN 1-RELATED"/>
    <property type="match status" value="1"/>
</dbReference>
<dbReference type="InterPro" id="IPR051324">
    <property type="entry name" value="Stress/Tellurium_Resist"/>
</dbReference>
<name>A0A7W8EGI5_9ACTN</name>
<dbReference type="CDD" id="cd06974">
    <property type="entry name" value="TerD_like"/>
    <property type="match status" value="1"/>
</dbReference>
<organism evidence="2 3">
    <name type="scientific">Nonomuraea endophytica</name>
    <dbReference type="NCBI Taxonomy" id="714136"/>
    <lineage>
        <taxon>Bacteria</taxon>
        <taxon>Bacillati</taxon>
        <taxon>Actinomycetota</taxon>
        <taxon>Actinomycetes</taxon>
        <taxon>Streptosporangiales</taxon>
        <taxon>Streptosporangiaceae</taxon>
        <taxon>Nonomuraea</taxon>
    </lineage>
</organism>
<dbReference type="Pfam" id="PF14447">
    <property type="entry name" value="Prok-RING_4"/>
    <property type="match status" value="1"/>
</dbReference>
<proteinExistence type="predicted"/>
<gene>
    <name evidence="2" type="ORF">HNR40_003989</name>
</gene>
<dbReference type="InterPro" id="IPR003325">
    <property type="entry name" value="TerD"/>
</dbReference>
<dbReference type="Proteomes" id="UP000568380">
    <property type="component" value="Unassembled WGS sequence"/>
</dbReference>
<accession>A0A7W8EGI5</accession>
<evidence type="ECO:0000313" key="2">
    <source>
        <dbReference type="EMBL" id="MBB5078503.1"/>
    </source>
</evidence>
<dbReference type="AlphaFoldDB" id="A0A7W8EGI5"/>
<keyword evidence="3" id="KW-1185">Reference proteome</keyword>